<proteinExistence type="predicted"/>
<dbReference type="EMBL" id="CAEZWL010000015">
    <property type="protein sequence ID" value="CAB4654595.1"/>
    <property type="molecule type" value="Genomic_DNA"/>
</dbReference>
<dbReference type="Gene3D" id="1.20.120.450">
    <property type="entry name" value="dinb family like domain"/>
    <property type="match status" value="1"/>
</dbReference>
<accession>A0A6J6L2K4</accession>
<gene>
    <name evidence="2" type="ORF">UFOPK2243_00729</name>
</gene>
<evidence type="ECO:0000313" key="2">
    <source>
        <dbReference type="EMBL" id="CAB4654595.1"/>
    </source>
</evidence>
<dbReference type="InterPro" id="IPR034660">
    <property type="entry name" value="DinB/YfiT-like"/>
</dbReference>
<dbReference type="SUPFAM" id="SSF109854">
    <property type="entry name" value="DinB/YfiT-like putative metalloenzymes"/>
    <property type="match status" value="1"/>
</dbReference>
<dbReference type="AlphaFoldDB" id="A0A6J6L2K4"/>
<name>A0A6J6L2K4_9ZZZZ</name>
<reference evidence="2" key="1">
    <citation type="submission" date="2020-05" db="EMBL/GenBank/DDBJ databases">
        <authorList>
            <person name="Chiriac C."/>
            <person name="Salcher M."/>
            <person name="Ghai R."/>
            <person name="Kavagutti S V."/>
        </authorList>
    </citation>
    <scope>NUCLEOTIDE SEQUENCE</scope>
</reference>
<dbReference type="Pfam" id="PF12867">
    <property type="entry name" value="DinB_2"/>
    <property type="match status" value="1"/>
</dbReference>
<dbReference type="InterPro" id="IPR024775">
    <property type="entry name" value="DinB-like"/>
</dbReference>
<protein>
    <submittedName>
        <fullName evidence="2">Unannotated protein</fullName>
    </submittedName>
</protein>
<evidence type="ECO:0000259" key="1">
    <source>
        <dbReference type="Pfam" id="PF12867"/>
    </source>
</evidence>
<organism evidence="2">
    <name type="scientific">freshwater metagenome</name>
    <dbReference type="NCBI Taxonomy" id="449393"/>
    <lineage>
        <taxon>unclassified sequences</taxon>
        <taxon>metagenomes</taxon>
        <taxon>ecological metagenomes</taxon>
    </lineage>
</organism>
<feature type="domain" description="DinB-like" evidence="1">
    <location>
        <begin position="11"/>
        <end position="147"/>
    </location>
</feature>
<sequence length="156" mass="17479">MDIREAAAAYESSTQFFLNLARGVTPELLDVHHENGWSARQIIHHVADSEAQSYARIRRLVAEPEGSVIQGYDEGAWAECEKLGYKDAPVENSIAVYAAVRAGSLDVLKRLEESDLLKFGEHSESGKFTIEKWLINYTKHPLDHGDQLIRATKGQE</sequence>